<dbReference type="EMBL" id="CAIIXF020000008">
    <property type="protein sequence ID" value="CAH1791243.1"/>
    <property type="molecule type" value="Genomic_DNA"/>
</dbReference>
<evidence type="ECO:0000313" key="3">
    <source>
        <dbReference type="Proteomes" id="UP000749559"/>
    </source>
</evidence>
<dbReference type="InterPro" id="IPR031327">
    <property type="entry name" value="MCM"/>
</dbReference>
<dbReference type="GO" id="GO:0005634">
    <property type="term" value="C:nucleus"/>
    <property type="evidence" value="ECO:0007669"/>
    <property type="project" value="TreeGrafter"/>
</dbReference>
<dbReference type="InterPro" id="IPR041562">
    <property type="entry name" value="MCM_lid"/>
</dbReference>
<proteinExistence type="predicted"/>
<dbReference type="Proteomes" id="UP000749559">
    <property type="component" value="Unassembled WGS sequence"/>
</dbReference>
<accession>A0A8S4PD84</accession>
<protein>
    <recommendedName>
        <fullName evidence="1">MCM AAA-lid domain-containing protein</fullName>
    </recommendedName>
</protein>
<gene>
    <name evidence="2" type="ORF">OFUS_LOCUS16345</name>
</gene>
<dbReference type="OrthoDB" id="2015372at2759"/>
<dbReference type="Pfam" id="PF17855">
    <property type="entry name" value="MCM_lid"/>
    <property type="match status" value="1"/>
</dbReference>
<evidence type="ECO:0000313" key="2">
    <source>
        <dbReference type="EMBL" id="CAH1791243.1"/>
    </source>
</evidence>
<dbReference type="GO" id="GO:0000727">
    <property type="term" value="P:double-strand break repair via break-induced replication"/>
    <property type="evidence" value="ECO:0007669"/>
    <property type="project" value="TreeGrafter"/>
</dbReference>
<dbReference type="PANTHER" id="PTHR11630:SF75">
    <property type="entry name" value="MINICHROMOSOME MAINTENANCE DOMAIN-CONTAINING PROTEIN 2"/>
    <property type="match status" value="1"/>
</dbReference>
<comment type="caution">
    <text evidence="2">The sequence shown here is derived from an EMBL/GenBank/DDBJ whole genome shotgun (WGS) entry which is preliminary data.</text>
</comment>
<dbReference type="GO" id="GO:0005524">
    <property type="term" value="F:ATP binding"/>
    <property type="evidence" value="ECO:0007669"/>
    <property type="project" value="InterPro"/>
</dbReference>
<feature type="non-terminal residue" evidence="2">
    <location>
        <position position="1"/>
    </location>
</feature>
<dbReference type="PANTHER" id="PTHR11630">
    <property type="entry name" value="DNA REPLICATION LICENSING FACTOR MCM FAMILY MEMBER"/>
    <property type="match status" value="1"/>
</dbReference>
<dbReference type="InterPro" id="IPR027417">
    <property type="entry name" value="P-loop_NTPase"/>
</dbReference>
<organism evidence="2 3">
    <name type="scientific">Owenia fusiformis</name>
    <name type="common">Polychaete worm</name>
    <dbReference type="NCBI Taxonomy" id="6347"/>
    <lineage>
        <taxon>Eukaryota</taxon>
        <taxon>Metazoa</taxon>
        <taxon>Spiralia</taxon>
        <taxon>Lophotrochozoa</taxon>
        <taxon>Annelida</taxon>
        <taxon>Polychaeta</taxon>
        <taxon>Sedentaria</taxon>
        <taxon>Canalipalpata</taxon>
        <taxon>Sabellida</taxon>
        <taxon>Oweniida</taxon>
        <taxon>Oweniidae</taxon>
        <taxon>Owenia</taxon>
    </lineage>
</organism>
<dbReference type="GO" id="GO:0003677">
    <property type="term" value="F:DNA binding"/>
    <property type="evidence" value="ECO:0007669"/>
    <property type="project" value="InterPro"/>
</dbReference>
<dbReference type="GO" id="GO:0017116">
    <property type="term" value="F:single-stranded DNA helicase activity"/>
    <property type="evidence" value="ECO:0007669"/>
    <property type="project" value="TreeGrafter"/>
</dbReference>
<evidence type="ECO:0000259" key="1">
    <source>
        <dbReference type="Pfam" id="PF17855"/>
    </source>
</evidence>
<feature type="domain" description="MCM AAA-lid" evidence="1">
    <location>
        <begin position="106"/>
        <end position="188"/>
    </location>
</feature>
<keyword evidence="3" id="KW-1185">Reference proteome</keyword>
<name>A0A8S4PD84_OWEFU</name>
<reference evidence="2" key="1">
    <citation type="submission" date="2022-03" db="EMBL/GenBank/DDBJ databases">
        <authorList>
            <person name="Martin C."/>
        </authorList>
    </citation>
    <scope>NUCLEOTIDE SEQUENCE</scope>
</reference>
<sequence length="248" mass="28570">LESNQLLIEIPEKYTEGNLPQQITQPLRCNIWGYTEKNCRTKMSSDINNGIELDEMTRSLADFFGMVHFTSKPSQEYADNMMVHQTLVTAMKNDVEENAEPISIDHFREFIDISRHTQVFLGKQAEKLIRGYYVSSRRVRAASVHDTAFPVSAVQTITSMAVAHAKLSMRKEAKAEDAVLAIYLYEEYITSRYGYSVLNVDPCPHIRDNNLDSYIGHKHNQHMQQFYVHLVRFCSIHAGEGEFTFHEE</sequence>
<dbReference type="AlphaFoldDB" id="A0A8S4PD84"/>
<dbReference type="Gene3D" id="3.40.50.300">
    <property type="entry name" value="P-loop containing nucleotide triphosphate hydrolases"/>
    <property type="match status" value="1"/>
</dbReference>